<dbReference type="EMBL" id="KX906928">
    <property type="protein sequence ID" value="ASV49767.1"/>
    <property type="molecule type" value="Genomic_RNA"/>
</dbReference>
<comment type="subcellular location">
    <subcellularLocation>
        <location evidence="1">Virion</location>
    </subcellularLocation>
</comment>
<proteinExistence type="inferred from homology"/>
<keyword evidence="4 8" id="KW-0167">Capsid protein</keyword>
<organismHost>
    <name type="scientific">Nicotiana tabacum</name>
    <name type="common">Common tobacco</name>
    <dbReference type="NCBI Taxonomy" id="4097"/>
</organismHost>
<comment type="similarity">
    <text evidence="2">Belongs to the icosahedral plant coat protein family.</text>
</comment>
<keyword evidence="6" id="KW-1142">T=3 icosahedral capsid protein</keyword>
<sequence>MAGKKNNNNGQYIILRTPEQQVEIDQRNARRAQMGRMKKARQPVQRYLQQHGLQNGLSGRGGYIVAPTSGGVVTRPIVPKFSNRGDSTIVRNTEILNNQILAALGAFNTTNSALIAAAPSWLAGIADLYSKYRWLSCEIIYIPKCPTTTSGSIAMAFTYDRNDAAPTTRAQLSQSYKAINFPPYAGYDGAPYLNSNQGAGSAIAVQLDVTKLDKPWYPTISSAGFGALGVLDQNQFCPASLVVASDGGPATATPAGDLFIKYVIEFIEPINPTMNV</sequence>
<accession>A0A286R2V8</accession>
<evidence type="ECO:0000256" key="5">
    <source>
        <dbReference type="ARBA" id="ARBA00022844"/>
    </source>
</evidence>
<dbReference type="GO" id="GO:0039617">
    <property type="term" value="C:T=3 icosahedral viral capsid"/>
    <property type="evidence" value="ECO:0007669"/>
    <property type="project" value="UniProtKB-KW"/>
</dbReference>
<evidence type="ECO:0000256" key="4">
    <source>
        <dbReference type="ARBA" id="ARBA00022561"/>
    </source>
</evidence>
<organismHost>
    <name type="scientific">Tulipa gesneriana</name>
    <name type="common">Garden tulip</name>
    <dbReference type="NCBI Taxonomy" id="13306"/>
</organismHost>
<dbReference type="SUPFAM" id="SSF88633">
    <property type="entry name" value="Positive stranded ssRNA viruses"/>
    <property type="match status" value="1"/>
</dbReference>
<dbReference type="PROSITE" id="PS00555">
    <property type="entry name" value="ICOSAH_VIR_COAT_S"/>
    <property type="match status" value="1"/>
</dbReference>
<reference evidence="8" key="1">
    <citation type="submission" date="2016-09" db="EMBL/GenBank/DDBJ databases">
        <title>Characterization of a complex of necroviruses involved in necrotic disease of corn salad.</title>
        <authorList>
            <person name="Marais A."/>
            <person name="Verdin E."/>
            <person name="Pelletier B."/>
            <person name="David P."/>
            <person name="Lecoq H."/>
            <person name="Candresse T."/>
        </authorList>
    </citation>
    <scope>NUCLEOTIDE SEQUENCE</scope>
    <source>
        <strain evidence="8">CS</strain>
    </source>
</reference>
<organismHost>
    <name type="scientific">Chenopodium quinoa</name>
    <name type="common">Quinoa</name>
    <dbReference type="NCBI Taxonomy" id="63459"/>
</organismHost>
<evidence type="ECO:0000313" key="8">
    <source>
        <dbReference type="EMBL" id="ASV49767.1"/>
    </source>
</evidence>
<dbReference type="PRINTS" id="PR00233">
    <property type="entry name" value="ICOSAHEDRAL"/>
</dbReference>
<dbReference type="InterPro" id="IPR000937">
    <property type="entry name" value="Capsid_prot_S-dom_vir"/>
</dbReference>
<protein>
    <recommendedName>
        <fullName evidence="3">Capsid protein</fullName>
    </recommendedName>
</protein>
<feature type="domain" description="Icosahedral viral capsid protein S" evidence="7">
    <location>
        <begin position="62"/>
        <end position="271"/>
    </location>
</feature>
<dbReference type="Gene3D" id="2.60.120.20">
    <property type="match status" value="1"/>
</dbReference>
<evidence type="ECO:0000256" key="3">
    <source>
        <dbReference type="ARBA" id="ARBA00018091"/>
    </source>
</evidence>
<dbReference type="GO" id="GO:0005198">
    <property type="term" value="F:structural molecule activity"/>
    <property type="evidence" value="ECO:0007669"/>
    <property type="project" value="InterPro"/>
</dbReference>
<dbReference type="Pfam" id="PF00729">
    <property type="entry name" value="Viral_coat"/>
    <property type="match status" value="1"/>
</dbReference>
<evidence type="ECO:0000256" key="6">
    <source>
        <dbReference type="ARBA" id="ARBA00023060"/>
    </source>
</evidence>
<name>A0A286R2V8_TNVA</name>
<keyword evidence="5" id="KW-0946">Virion</keyword>
<evidence type="ECO:0000256" key="2">
    <source>
        <dbReference type="ARBA" id="ARBA00007446"/>
    </source>
</evidence>
<organismHost>
    <name type="scientific">Nicotiana clevelandii</name>
    <name type="common">Wild tobacco</name>
    <dbReference type="NCBI Taxonomy" id="81866"/>
</organismHost>
<evidence type="ECO:0000259" key="7">
    <source>
        <dbReference type="Pfam" id="PF00729"/>
    </source>
</evidence>
<dbReference type="InterPro" id="IPR029053">
    <property type="entry name" value="Viral_coat"/>
</dbReference>
<organism evidence="8">
    <name type="scientific">Tobacco necrosis virus (strain A)</name>
    <name type="common">TNV-A</name>
    <dbReference type="NCBI Taxonomy" id="12055"/>
    <lineage>
        <taxon>Viruses</taxon>
        <taxon>Riboviria</taxon>
        <taxon>Orthornavirae</taxon>
        <taxon>Kitrinoviricota</taxon>
        <taxon>Tolucaviricetes</taxon>
        <taxon>Tolivirales</taxon>
        <taxon>Tombusviridae</taxon>
        <taxon>Procedovirinae</taxon>
        <taxon>Alphanecrovirus</taxon>
        <taxon>Alphanecrovirus nicotianae</taxon>
    </lineage>
</organism>
<organismHost>
    <name type="scientific">Chenopodium amaranticolor</name>
    <dbReference type="NCBI Taxonomy" id="66262"/>
</organismHost>
<evidence type="ECO:0000256" key="1">
    <source>
        <dbReference type="ARBA" id="ARBA00004328"/>
    </source>
</evidence>
<organismHost>
    <name type="scientific">Phaseolus vulgaris</name>
    <name type="common">Kidney bean</name>
    <name type="synonym">French bean</name>
    <dbReference type="NCBI Taxonomy" id="3885"/>
</organismHost>
<organismHost>
    <name type="scientific">Cucumis sativus</name>
    <name type="common">Cucumber</name>
    <dbReference type="NCBI Taxonomy" id="3659"/>
</organismHost>